<evidence type="ECO:0000256" key="1">
    <source>
        <dbReference type="SAM" id="Phobius"/>
    </source>
</evidence>
<feature type="transmembrane region" description="Helical" evidence="1">
    <location>
        <begin position="42"/>
        <end position="63"/>
    </location>
</feature>
<accession>A0A917QNW9</accession>
<keyword evidence="1" id="KW-0812">Transmembrane</keyword>
<dbReference type="RefSeq" id="WP_189160889.1">
    <property type="nucleotide sequence ID" value="NZ_BMNT01000001.1"/>
</dbReference>
<dbReference type="EMBL" id="BMNT01000001">
    <property type="protein sequence ID" value="GGK61529.1"/>
    <property type="molecule type" value="Genomic_DNA"/>
</dbReference>
<reference evidence="2" key="1">
    <citation type="journal article" date="2014" name="Int. J. Syst. Evol. Microbiol.">
        <title>Complete genome sequence of Corynebacterium casei LMG S-19264T (=DSM 44701T), isolated from a smear-ripened cheese.</title>
        <authorList>
            <consortium name="US DOE Joint Genome Institute (JGI-PGF)"/>
            <person name="Walter F."/>
            <person name="Albersmeier A."/>
            <person name="Kalinowski J."/>
            <person name="Ruckert C."/>
        </authorList>
    </citation>
    <scope>NUCLEOTIDE SEQUENCE</scope>
    <source>
        <strain evidence="2">JCM 13064</strain>
    </source>
</reference>
<keyword evidence="1" id="KW-0472">Membrane</keyword>
<sequence length="87" mass="9315">MIVIQVAFVMLVSLVAVIALAGFFGLLNLALLGFDAGWRAHVAVWAGSVLVLCLVAVAMPRYIQVSPEGDRLIFSYDRPAALSQKAL</sequence>
<feature type="transmembrane region" description="Helical" evidence="1">
    <location>
        <begin position="6"/>
        <end position="30"/>
    </location>
</feature>
<comment type="caution">
    <text evidence="2">The sequence shown here is derived from an EMBL/GenBank/DDBJ whole genome shotgun (WGS) entry which is preliminary data.</text>
</comment>
<reference evidence="2" key="2">
    <citation type="submission" date="2020-09" db="EMBL/GenBank/DDBJ databases">
        <authorList>
            <person name="Sun Q."/>
            <person name="Ohkuma M."/>
        </authorList>
    </citation>
    <scope>NUCLEOTIDE SEQUENCE</scope>
    <source>
        <strain evidence="2">JCM 13064</strain>
    </source>
</reference>
<gene>
    <name evidence="2" type="ORF">GCM10007964_00820</name>
</gene>
<name>A0A917QNW9_9ACTN</name>
<keyword evidence="1" id="KW-1133">Transmembrane helix</keyword>
<evidence type="ECO:0000313" key="2">
    <source>
        <dbReference type="EMBL" id="GGK61529.1"/>
    </source>
</evidence>
<proteinExistence type="predicted"/>
<evidence type="ECO:0000313" key="3">
    <source>
        <dbReference type="Proteomes" id="UP000645217"/>
    </source>
</evidence>
<organism evidence="2 3">
    <name type="scientific">Sphaerisporangium melleum</name>
    <dbReference type="NCBI Taxonomy" id="321316"/>
    <lineage>
        <taxon>Bacteria</taxon>
        <taxon>Bacillati</taxon>
        <taxon>Actinomycetota</taxon>
        <taxon>Actinomycetes</taxon>
        <taxon>Streptosporangiales</taxon>
        <taxon>Streptosporangiaceae</taxon>
        <taxon>Sphaerisporangium</taxon>
    </lineage>
</organism>
<protein>
    <submittedName>
        <fullName evidence="2">Uncharacterized protein</fullName>
    </submittedName>
</protein>
<dbReference type="Proteomes" id="UP000645217">
    <property type="component" value="Unassembled WGS sequence"/>
</dbReference>
<keyword evidence="3" id="KW-1185">Reference proteome</keyword>
<dbReference type="AlphaFoldDB" id="A0A917QNW9"/>